<dbReference type="PANTHER" id="PTHR11614">
    <property type="entry name" value="PHOSPHOLIPASE-RELATED"/>
    <property type="match status" value="1"/>
</dbReference>
<dbReference type="Gene3D" id="3.40.50.1820">
    <property type="entry name" value="alpha/beta hydrolase"/>
    <property type="match status" value="1"/>
</dbReference>
<evidence type="ECO:0000256" key="1">
    <source>
        <dbReference type="SAM" id="SignalP"/>
    </source>
</evidence>
<accession>A0A7S1WQU5</accession>
<dbReference type="InterPro" id="IPR029058">
    <property type="entry name" value="AB_hydrolase_fold"/>
</dbReference>
<dbReference type="InterPro" id="IPR022742">
    <property type="entry name" value="Hydrolase_4"/>
</dbReference>
<dbReference type="PROSITE" id="PS51257">
    <property type="entry name" value="PROKAR_LIPOPROTEIN"/>
    <property type="match status" value="1"/>
</dbReference>
<keyword evidence="1" id="KW-0732">Signal</keyword>
<feature type="chain" id="PRO_5031230715" description="Serine aminopeptidase S33 domain-containing protein" evidence="1">
    <location>
        <begin position="16"/>
        <end position="204"/>
    </location>
</feature>
<name>A0A7S1WQU5_ALECA</name>
<evidence type="ECO:0000313" key="3">
    <source>
        <dbReference type="EMBL" id="CAD9181905.1"/>
    </source>
</evidence>
<dbReference type="SUPFAM" id="SSF53474">
    <property type="entry name" value="alpha/beta-Hydrolases"/>
    <property type="match status" value="1"/>
</dbReference>
<gene>
    <name evidence="3" type="ORF">ACAT0790_LOCUS58677</name>
</gene>
<sequence>MKVFLGGISLGGGLAACLCVQRPTFFEGVVLVAPMLFVSDEIKPPVFVQKLFRWIVAPLLPRWPIAPVKDMEDFDFRVPSHGHRFCAKNPLSMQGLKARLGSACSLGFTFPDWMEGHLRSVRTPLLILHGDADKVTDPALSKRLHQEAPASDKTLKIYEGAFHCELMSCLPGLGQILGEDWLPEQAETTQRCLGDIAEWLAARA</sequence>
<dbReference type="EMBL" id="HBGE01098572">
    <property type="protein sequence ID" value="CAD9181905.1"/>
    <property type="molecule type" value="Transcribed_RNA"/>
</dbReference>
<feature type="signal peptide" evidence="1">
    <location>
        <begin position="1"/>
        <end position="15"/>
    </location>
</feature>
<feature type="domain" description="Serine aminopeptidase S33" evidence="2">
    <location>
        <begin position="2"/>
        <end position="164"/>
    </location>
</feature>
<evidence type="ECO:0000259" key="2">
    <source>
        <dbReference type="Pfam" id="PF12146"/>
    </source>
</evidence>
<organism evidence="3">
    <name type="scientific">Alexandrium catenella</name>
    <name type="common">Red tide dinoflagellate</name>
    <name type="synonym">Gonyaulax catenella</name>
    <dbReference type="NCBI Taxonomy" id="2925"/>
    <lineage>
        <taxon>Eukaryota</taxon>
        <taxon>Sar</taxon>
        <taxon>Alveolata</taxon>
        <taxon>Dinophyceae</taxon>
        <taxon>Gonyaulacales</taxon>
        <taxon>Pyrocystaceae</taxon>
        <taxon>Alexandrium</taxon>
    </lineage>
</organism>
<proteinExistence type="predicted"/>
<reference evidence="3" key="1">
    <citation type="submission" date="2021-01" db="EMBL/GenBank/DDBJ databases">
        <authorList>
            <person name="Corre E."/>
            <person name="Pelletier E."/>
            <person name="Niang G."/>
            <person name="Scheremetjew M."/>
            <person name="Finn R."/>
            <person name="Kale V."/>
            <person name="Holt S."/>
            <person name="Cochrane G."/>
            <person name="Meng A."/>
            <person name="Brown T."/>
            <person name="Cohen L."/>
        </authorList>
    </citation>
    <scope>NUCLEOTIDE SEQUENCE</scope>
    <source>
        <strain evidence="3">OF101</strain>
    </source>
</reference>
<protein>
    <recommendedName>
        <fullName evidence="2">Serine aminopeptidase S33 domain-containing protein</fullName>
    </recommendedName>
</protein>
<dbReference type="InterPro" id="IPR051044">
    <property type="entry name" value="MAG_DAG_Lipase"/>
</dbReference>
<dbReference type="Pfam" id="PF12146">
    <property type="entry name" value="Hydrolase_4"/>
    <property type="match status" value="1"/>
</dbReference>
<dbReference type="AlphaFoldDB" id="A0A7S1WQU5"/>